<proteinExistence type="predicted"/>
<evidence type="ECO:0000313" key="3">
    <source>
        <dbReference type="EMBL" id="CAD9219045.1"/>
    </source>
</evidence>
<feature type="compositionally biased region" description="Polar residues" evidence="1">
    <location>
        <begin position="93"/>
        <end position="112"/>
    </location>
</feature>
<keyword evidence="2" id="KW-0732">Signal</keyword>
<organism evidence="3">
    <name type="scientific">Tetraselmis chuii</name>
    <dbReference type="NCBI Taxonomy" id="63592"/>
    <lineage>
        <taxon>Eukaryota</taxon>
        <taxon>Viridiplantae</taxon>
        <taxon>Chlorophyta</taxon>
        <taxon>core chlorophytes</taxon>
        <taxon>Chlorodendrophyceae</taxon>
        <taxon>Chlorodendrales</taxon>
        <taxon>Chlorodendraceae</taxon>
        <taxon>Tetraselmis</taxon>
    </lineage>
</organism>
<reference evidence="3" key="1">
    <citation type="submission" date="2021-01" db="EMBL/GenBank/DDBJ databases">
        <authorList>
            <person name="Corre E."/>
            <person name="Pelletier E."/>
            <person name="Niang G."/>
            <person name="Scheremetjew M."/>
            <person name="Finn R."/>
            <person name="Kale V."/>
            <person name="Holt S."/>
            <person name="Cochrane G."/>
            <person name="Meng A."/>
            <person name="Brown T."/>
            <person name="Cohen L."/>
        </authorList>
    </citation>
    <scope>NUCLEOTIDE SEQUENCE</scope>
    <source>
        <strain evidence="3">PLY429</strain>
    </source>
</reference>
<evidence type="ECO:0000256" key="1">
    <source>
        <dbReference type="SAM" id="MobiDB-lite"/>
    </source>
</evidence>
<sequence>MTVLWVYTQHTCLWTHHVCVCVCVCVQDPDSFLVPTWSLRCMTDRQKVRAKEASTRKRLPRLNPQRERLEREIAHNKVLQEQRMLLELHGSPLTRSPARQNGSTQGVRNLNKVSAMDRGAISDEAVETGDGTTSPNGAKSDATGDDDSTWGSPSAKGLLSGRFGSRNVLTKVDSAKEHQGAQKAVGRSEIENDMIYSIDSVEAS</sequence>
<feature type="signal peptide" evidence="2">
    <location>
        <begin position="1"/>
        <end position="21"/>
    </location>
</feature>
<dbReference type="AlphaFoldDB" id="A0A7S1T4Q7"/>
<feature type="chain" id="PRO_5031336722" evidence="2">
    <location>
        <begin position="22"/>
        <end position="204"/>
    </location>
</feature>
<feature type="region of interest" description="Disordered" evidence="1">
    <location>
        <begin position="90"/>
        <end position="163"/>
    </location>
</feature>
<evidence type="ECO:0000256" key="2">
    <source>
        <dbReference type="SAM" id="SignalP"/>
    </source>
</evidence>
<protein>
    <submittedName>
        <fullName evidence="3">Uncharacterized protein</fullName>
    </submittedName>
</protein>
<name>A0A7S1T4Q7_9CHLO</name>
<accession>A0A7S1T4Q7</accession>
<dbReference type="EMBL" id="HBGG01038534">
    <property type="protein sequence ID" value="CAD9219045.1"/>
    <property type="molecule type" value="Transcribed_RNA"/>
</dbReference>
<gene>
    <name evidence="3" type="ORF">TCHU04912_LOCUS19844</name>
</gene>